<dbReference type="RefSeq" id="WP_264792521.1">
    <property type="nucleotide sequence ID" value="NZ_AP026867.1"/>
</dbReference>
<gene>
    <name evidence="1" type="ORF">AsAng_0020420</name>
</gene>
<dbReference type="Pfam" id="PF19673">
    <property type="entry name" value="DUF6176"/>
    <property type="match status" value="1"/>
</dbReference>
<evidence type="ECO:0000313" key="2">
    <source>
        <dbReference type="Proteomes" id="UP001060919"/>
    </source>
</evidence>
<protein>
    <submittedName>
        <fullName evidence="1">DUF6176 family protein</fullName>
    </submittedName>
</protein>
<organism evidence="1 2">
    <name type="scientific">Aureispira anguillae</name>
    <dbReference type="NCBI Taxonomy" id="2864201"/>
    <lineage>
        <taxon>Bacteria</taxon>
        <taxon>Pseudomonadati</taxon>
        <taxon>Bacteroidota</taxon>
        <taxon>Saprospiria</taxon>
        <taxon>Saprospirales</taxon>
        <taxon>Saprospiraceae</taxon>
        <taxon>Aureispira</taxon>
    </lineage>
</organism>
<evidence type="ECO:0000313" key="1">
    <source>
        <dbReference type="EMBL" id="BDS11330.1"/>
    </source>
</evidence>
<proteinExistence type="predicted"/>
<dbReference type="AlphaFoldDB" id="A0A915YDX1"/>
<keyword evidence="2" id="KW-1185">Reference proteome</keyword>
<dbReference type="Proteomes" id="UP001060919">
    <property type="component" value="Chromosome"/>
</dbReference>
<accession>A0A915YDX1</accession>
<dbReference type="KEGG" id="aup:AsAng_0020420"/>
<name>A0A915YDX1_9BACT</name>
<dbReference type="EMBL" id="AP026867">
    <property type="protein sequence ID" value="BDS11330.1"/>
    <property type="molecule type" value="Genomic_DNA"/>
</dbReference>
<sequence length="116" mass="13826">MKEKLKTIGVKIRLKKGSLKKVQRWAKELNHRIEEAMETLRDEGVFLEAAFLDRGENDDYLIYFMKVKNLEKAGEIAQKSTHAIDKFHQAFKKECWVEGKNLELLIDFDRYHEFHE</sequence>
<reference evidence="1" key="1">
    <citation type="submission" date="2022-09" db="EMBL/GenBank/DDBJ databases">
        <title>Aureispira anguillicida sp. nov., isolated from Leptocephalus of Japanese eel Anguilla japonica.</title>
        <authorList>
            <person name="Yuasa K."/>
            <person name="Mekata T."/>
            <person name="Ikunari K."/>
        </authorList>
    </citation>
    <scope>NUCLEOTIDE SEQUENCE</scope>
    <source>
        <strain evidence="1">EL160426</strain>
    </source>
</reference>
<dbReference type="InterPro" id="IPR046174">
    <property type="entry name" value="DUF6176"/>
</dbReference>